<feature type="region of interest" description="Disordered" evidence="1">
    <location>
        <begin position="47"/>
        <end position="70"/>
    </location>
</feature>
<evidence type="ECO:0000256" key="1">
    <source>
        <dbReference type="SAM" id="MobiDB-lite"/>
    </source>
</evidence>
<accession>A0A1I8AJA9</accession>
<proteinExistence type="predicted"/>
<evidence type="ECO:0000313" key="2">
    <source>
        <dbReference type="Proteomes" id="UP000095287"/>
    </source>
</evidence>
<reference evidence="3" key="1">
    <citation type="submission" date="2016-11" db="UniProtKB">
        <authorList>
            <consortium name="WormBaseParasite"/>
        </authorList>
    </citation>
    <scope>IDENTIFICATION</scope>
</reference>
<organism evidence="2 3">
    <name type="scientific">Steinernema glaseri</name>
    <dbReference type="NCBI Taxonomy" id="37863"/>
    <lineage>
        <taxon>Eukaryota</taxon>
        <taxon>Metazoa</taxon>
        <taxon>Ecdysozoa</taxon>
        <taxon>Nematoda</taxon>
        <taxon>Chromadorea</taxon>
        <taxon>Rhabditida</taxon>
        <taxon>Tylenchina</taxon>
        <taxon>Panagrolaimomorpha</taxon>
        <taxon>Strongyloidoidea</taxon>
        <taxon>Steinernematidae</taxon>
        <taxon>Steinernema</taxon>
    </lineage>
</organism>
<dbReference type="AlphaFoldDB" id="A0A1I8AJA9"/>
<feature type="compositionally biased region" description="Acidic residues" evidence="1">
    <location>
        <begin position="55"/>
        <end position="67"/>
    </location>
</feature>
<protein>
    <submittedName>
        <fullName evidence="3">Uncharacterized protein</fullName>
    </submittedName>
</protein>
<keyword evidence="2" id="KW-1185">Reference proteome</keyword>
<dbReference type="Proteomes" id="UP000095287">
    <property type="component" value="Unplaced"/>
</dbReference>
<name>A0A1I8AJA9_9BILA</name>
<dbReference type="WBParaSite" id="L893_g6540.t1">
    <property type="protein sequence ID" value="L893_g6540.t1"/>
    <property type="gene ID" value="L893_g6540"/>
</dbReference>
<sequence length="175" mass="18609">MLVDEGDGVGVAGDEGEPGVLAALLGKEQREDVQVAAEHVDLLDAVAAGQVDAQSGEDESHEDEGDPAEVSAEYVDLLDAVAAGQVDAQSGEDESHKDEGNPAEVVGVLLRHQVSESDRRLNFGFREGGGENYGRCAKKTTLFLALEEEGTKGRHKRYARSSPFLMKLLSSTEAE</sequence>
<evidence type="ECO:0000313" key="3">
    <source>
        <dbReference type="WBParaSite" id="L893_g6540.t1"/>
    </source>
</evidence>